<feature type="compositionally biased region" description="Acidic residues" evidence="1">
    <location>
        <begin position="38"/>
        <end position="47"/>
    </location>
</feature>
<evidence type="ECO:0000313" key="3">
    <source>
        <dbReference type="Proteomes" id="UP000008281"/>
    </source>
</evidence>
<reference evidence="2" key="1">
    <citation type="submission" date="2007-07" db="EMBL/GenBank/DDBJ databases">
        <title>PCAP assembly of the Caenorhabditis remanei genome.</title>
        <authorList>
            <consortium name="The Caenorhabditis remanei Sequencing Consortium"/>
            <person name="Wilson R.K."/>
        </authorList>
    </citation>
    <scope>NUCLEOTIDE SEQUENCE [LARGE SCALE GENOMIC DNA]</scope>
    <source>
        <strain evidence="2">PB4641</strain>
    </source>
</reference>
<sequence length="582" mass="66382">MSSTSLTPSVSSHRSLDIDNFSVKEQEKYAQITSSDTEHEDSSEDEEYVHTECIKPKLTERKTKPKKQENEDTVDFVPIIEDNVDGLVVELENFGTTSEEIKRLFQNGRFRSIPSSKLEAAHVRHLLKDFSLPKKTTVGSTSYSQILSSSDDVVCMSKCVFKNLLLNPSAKGAELNALVLLFVLEDVLGIKTEDTLWWQEPPVSLQAGMKFKRAMCHLYDIVLPLIASASQDLLPPNVGSRFWNLNQDACLVVDALVVKHGDETKSVLKLIATVHLSYRKTKSISFWCISISFNFRELIEVFFPSNMMIKLEITLSKETLAADPLDQDSKLDPGKLSALAEFVLRMRRLADHLSRCKLCRHRFAELEDIGPFYSVLGIVNAVLSSLFRVWYPIDMKFEFGRNIMPIDAKKATRRVIRERNREVKKQGVKTYRKEREILPMRKNLCASTSIQVSILFRKCFCVRTTAMLRMRMKQSTSIRINIVHRPGSPMSERATSEEKLQVVIHQLKEQLYKAAQKIAKEETARILSRIPAKYHNMPIHEFLNSDPPMDMVEALELLEVEEDSEDNNDAKTAETDSTTDIQ</sequence>
<evidence type="ECO:0000256" key="1">
    <source>
        <dbReference type="SAM" id="MobiDB-lite"/>
    </source>
</evidence>
<dbReference type="Proteomes" id="UP000008281">
    <property type="component" value="Unassembled WGS sequence"/>
</dbReference>
<dbReference type="AlphaFoldDB" id="E3LXY2"/>
<feature type="region of interest" description="Disordered" evidence="1">
    <location>
        <begin position="27"/>
        <end position="52"/>
    </location>
</feature>
<feature type="region of interest" description="Disordered" evidence="1">
    <location>
        <begin position="559"/>
        <end position="582"/>
    </location>
</feature>
<evidence type="ECO:0000313" key="2">
    <source>
        <dbReference type="EMBL" id="EFO84824.1"/>
    </source>
</evidence>
<protein>
    <submittedName>
        <fullName evidence="2">Uncharacterized protein</fullName>
    </submittedName>
</protein>
<accession>E3LXY2</accession>
<proteinExistence type="predicted"/>
<name>E3LXY2_CAERE</name>
<dbReference type="InParanoid" id="E3LXY2"/>
<organism evidence="3">
    <name type="scientific">Caenorhabditis remanei</name>
    <name type="common">Caenorhabditis vulgaris</name>
    <dbReference type="NCBI Taxonomy" id="31234"/>
    <lineage>
        <taxon>Eukaryota</taxon>
        <taxon>Metazoa</taxon>
        <taxon>Ecdysozoa</taxon>
        <taxon>Nematoda</taxon>
        <taxon>Chromadorea</taxon>
        <taxon>Rhabditida</taxon>
        <taxon>Rhabditina</taxon>
        <taxon>Rhabditomorpha</taxon>
        <taxon>Rhabditoidea</taxon>
        <taxon>Rhabditidae</taxon>
        <taxon>Peloderinae</taxon>
        <taxon>Caenorhabditis</taxon>
    </lineage>
</organism>
<dbReference type="HOGENOM" id="CLU_468717_0_0_1"/>
<dbReference type="EMBL" id="DS268418">
    <property type="protein sequence ID" value="EFO84824.1"/>
    <property type="molecule type" value="Genomic_DNA"/>
</dbReference>
<keyword evidence="3" id="KW-1185">Reference proteome</keyword>
<gene>
    <name evidence="2" type="ORF">CRE_03932</name>
</gene>